<reference evidence="2 3" key="1">
    <citation type="submission" date="2019-03" db="EMBL/GenBank/DDBJ databases">
        <title>Cellulosimicrobium funkei JCM14302 Assembly.</title>
        <authorList>
            <person name="Dou T."/>
        </authorList>
    </citation>
    <scope>NUCLEOTIDE SEQUENCE [LARGE SCALE GENOMIC DNA]</scope>
    <source>
        <strain evidence="2 3">JCM 14302</strain>
    </source>
</reference>
<dbReference type="AlphaFoldDB" id="A0A4Y8QXS4"/>
<dbReference type="Gene3D" id="3.30.950.30">
    <property type="entry name" value="Schlafen, AAA domain"/>
    <property type="match status" value="1"/>
</dbReference>
<organism evidence="2 3">
    <name type="scientific">Cellulosimicrobium funkei</name>
    <dbReference type="NCBI Taxonomy" id="264251"/>
    <lineage>
        <taxon>Bacteria</taxon>
        <taxon>Bacillati</taxon>
        <taxon>Actinomycetota</taxon>
        <taxon>Actinomycetes</taxon>
        <taxon>Micrococcales</taxon>
        <taxon>Promicromonosporaceae</taxon>
        <taxon>Cellulosimicrobium</taxon>
    </lineage>
</organism>
<protein>
    <submittedName>
        <fullName evidence="2">ATP-binding protein</fullName>
    </submittedName>
</protein>
<dbReference type="InterPro" id="IPR007421">
    <property type="entry name" value="Schlafen_AlbA_2_dom"/>
</dbReference>
<dbReference type="Proteomes" id="UP000298003">
    <property type="component" value="Unassembled WGS sequence"/>
</dbReference>
<dbReference type="GO" id="GO:0005524">
    <property type="term" value="F:ATP binding"/>
    <property type="evidence" value="ECO:0007669"/>
    <property type="project" value="UniProtKB-KW"/>
</dbReference>
<keyword evidence="2" id="KW-0547">Nucleotide-binding</keyword>
<sequence>MPITWSRLHELLALTAPRPLTIDDITRAIALNLAEDEALDFKAQLRTDEHAKVELAKDVAAMANSGGGLIVYGIGEAPGDKHLIDSAIQLSAEPEQPIHQLLAARVRPLIRPVVEPIPTADGSGGYLLVQVPASSDSPHFYEHNPDPKNPPGAPIRYGSNTLMMRERDIERAYRDRFVRQADTATALATLTDDATGTLDFDQPLSAHWLVIAARPTGSVPLGSPTPDVDTTRDVMLQARGASMRFHRPGDRAPVLDLLLEHINPRRGLRRWTVRAYSDQDAVTVAKPYAELHHDGGVLLAYPVTARRPEGDTDTRPAIHALKVERIAAAAVAVTRTWHAALAVTTGAVLRAAVVTGPADVAPFYLYGNAGDDTFYSPGVASWTHPVRAIAPVLVDQPGVDHQAQHHAAVDLAQGVLHQFGTEQLEALAPLDED</sequence>
<name>A0A4Y8QXS4_9MICO</name>
<evidence type="ECO:0000259" key="1">
    <source>
        <dbReference type="Pfam" id="PF04326"/>
    </source>
</evidence>
<gene>
    <name evidence="2" type="ORF">E1O70_18650</name>
</gene>
<feature type="domain" description="Schlafen AlbA-2" evidence="1">
    <location>
        <begin position="35"/>
        <end position="161"/>
    </location>
</feature>
<evidence type="ECO:0000313" key="2">
    <source>
        <dbReference type="EMBL" id="TFF04457.1"/>
    </source>
</evidence>
<dbReference type="GeneID" id="95686506"/>
<dbReference type="RefSeq" id="WP_061269316.1">
    <property type="nucleotide sequence ID" value="NZ_SOZH01000012.1"/>
</dbReference>
<proteinExistence type="predicted"/>
<dbReference type="EMBL" id="SOZH01000012">
    <property type="protein sequence ID" value="TFF04457.1"/>
    <property type="molecule type" value="Genomic_DNA"/>
</dbReference>
<keyword evidence="2" id="KW-0067">ATP-binding</keyword>
<evidence type="ECO:0000313" key="3">
    <source>
        <dbReference type="Proteomes" id="UP000298003"/>
    </source>
</evidence>
<dbReference type="InterPro" id="IPR038461">
    <property type="entry name" value="Schlafen_AlbA_2_dom_sf"/>
</dbReference>
<comment type="caution">
    <text evidence="2">The sequence shown here is derived from an EMBL/GenBank/DDBJ whole genome shotgun (WGS) entry which is preliminary data.</text>
</comment>
<accession>A0A4Y8QXS4</accession>
<keyword evidence="3" id="KW-1185">Reference proteome</keyword>
<dbReference type="Pfam" id="PF04326">
    <property type="entry name" value="SLFN_AlbA_2"/>
    <property type="match status" value="1"/>
</dbReference>